<feature type="transmembrane region" description="Helical" evidence="1">
    <location>
        <begin position="251"/>
        <end position="270"/>
    </location>
</feature>
<sequence length="649" mass="75005">MKKLIKINIKLFLSSFVPVLGMTMLFAFINCMNVILITSQKRLFPMMKTNISSNIVIFIMLMFISYAYLSKIKVDAAEEVLKVESKGLVKHVAAQLIVLVTLLFIIYINCCLYAFCCTYFENALNTAIWIHILKVYFLDIFLIGLLGLSFGFLIALYCNRWNTYIVMLLVTIFFSPYIQTFLSSISSERLNLVRWADIFHIMMERTDMGGNIDYLYGIPNEMQRYNRILFWIGMVLLLCLLKFIKRKSKTSATAFLLLFTFVSVQGVGYIKGGNIQYFGYDNQRFFYNDEISTDSLYSENVFLNNNKFSVTDYTLKLNVGRQLSADVTVSLAPDRPIKNYVFVLYHGYAIKNIYDQDGKTVRYQRKGDYIEIENEGMQISNIRFTYTGGSEQFYSNYQGIRLLGFFPYYPIPQHEITRVRNQWMLTNSTTFKNYDLVLKHNTAEVVTNLGEVSEGHYQGYSDSLTIIGGLIQKQHIEGIDTDRPLVYKHLSDTYYGLDSDENRQVSPKVVVELLNSYCKKLGIPADYENASKVISLGGTGNSGFTGYLFADYMVVPMLESPAYTVIGMMDKKYFSDITDDKINLKDILLRYLQSNIQFQYRVRTKQADSLEMLFYKYVDNMGEDAALPDIYRYLCDPMDTRTPDEFLQL</sequence>
<name>A0A1C6IKG5_9FIRM</name>
<proteinExistence type="predicted"/>
<evidence type="ECO:0000256" key="1">
    <source>
        <dbReference type="SAM" id="Phobius"/>
    </source>
</evidence>
<accession>A0A1C6IKG5</accession>
<keyword evidence="1" id="KW-0472">Membrane</keyword>
<evidence type="ECO:0000313" key="2">
    <source>
        <dbReference type="EMBL" id="SCJ70374.1"/>
    </source>
</evidence>
<evidence type="ECO:0008006" key="3">
    <source>
        <dbReference type="Google" id="ProtNLM"/>
    </source>
</evidence>
<feature type="transmembrane region" description="Helical" evidence="1">
    <location>
        <begin position="228"/>
        <end position="244"/>
    </location>
</feature>
<gene>
    <name evidence="2" type="ORF">SAMEA3545359_01512</name>
</gene>
<keyword evidence="1" id="KW-1133">Transmembrane helix</keyword>
<dbReference type="AlphaFoldDB" id="A0A1C6IKG5"/>
<feature type="transmembrane region" description="Helical" evidence="1">
    <location>
        <begin position="135"/>
        <end position="157"/>
    </location>
</feature>
<feature type="transmembrane region" description="Helical" evidence="1">
    <location>
        <begin position="164"/>
        <end position="185"/>
    </location>
</feature>
<organism evidence="2">
    <name type="scientific">uncultured Anaerotruncus sp</name>
    <dbReference type="NCBI Taxonomy" id="905011"/>
    <lineage>
        <taxon>Bacteria</taxon>
        <taxon>Bacillati</taxon>
        <taxon>Bacillota</taxon>
        <taxon>Clostridia</taxon>
        <taxon>Eubacteriales</taxon>
        <taxon>Oscillospiraceae</taxon>
        <taxon>Anaerotruncus</taxon>
        <taxon>environmental samples</taxon>
    </lineage>
</organism>
<feature type="transmembrane region" description="Helical" evidence="1">
    <location>
        <begin position="51"/>
        <end position="69"/>
    </location>
</feature>
<dbReference type="EMBL" id="FMHG01000001">
    <property type="protein sequence ID" value="SCJ70374.1"/>
    <property type="molecule type" value="Genomic_DNA"/>
</dbReference>
<reference evidence="2" key="1">
    <citation type="submission" date="2015-09" db="EMBL/GenBank/DDBJ databases">
        <authorList>
            <consortium name="Pathogen Informatics"/>
        </authorList>
    </citation>
    <scope>NUCLEOTIDE SEQUENCE</scope>
    <source>
        <strain evidence="2">2789STDY5834896</strain>
    </source>
</reference>
<feature type="transmembrane region" description="Helical" evidence="1">
    <location>
        <begin position="12"/>
        <end position="39"/>
    </location>
</feature>
<keyword evidence="1" id="KW-0812">Transmembrane</keyword>
<feature type="transmembrane region" description="Helical" evidence="1">
    <location>
        <begin position="92"/>
        <end position="115"/>
    </location>
</feature>
<protein>
    <recommendedName>
        <fullName evidence="3">ABC-type transport system involved in multi-copper enzyme maturation, permease component</fullName>
    </recommendedName>
</protein>